<evidence type="ECO:0000313" key="5">
    <source>
        <dbReference type="Proteomes" id="UP001228113"/>
    </source>
</evidence>
<dbReference type="PROSITE" id="PS50801">
    <property type="entry name" value="STAS"/>
    <property type="match status" value="1"/>
</dbReference>
<gene>
    <name evidence="4" type="primary">spoIIAA_2</name>
    <name evidence="4" type="ORF">METESE_38140</name>
</gene>
<dbReference type="InterPro" id="IPR036513">
    <property type="entry name" value="STAS_dom_sf"/>
</dbReference>
<sequence>MLNIQTRQEGNASVVTIQGKVNFEVTAQLRDVIRDTVTSLQPKLLVINLESVSFIDSSGLGLLVAARNSVDKNNGKLHLCALPPQVKKTFDQTNLTNYFSIFATEQDALRGA</sequence>
<dbReference type="Pfam" id="PF01740">
    <property type="entry name" value="STAS"/>
    <property type="match status" value="1"/>
</dbReference>
<reference evidence="4" key="1">
    <citation type="journal article" date="2023" name="Int. J. Syst. Evol. Microbiol.">
        <title>Mesoterricola silvestris gen. nov., sp. nov., Mesoterricola sediminis sp. nov., Geothrix oryzae sp. nov., Geothrix edaphica sp. nov., Geothrix rubra sp. nov., and Geothrix limicola sp. nov., six novel members of Acidobacteriota isolated from soils.</title>
        <authorList>
            <person name="Itoh H."/>
            <person name="Sugisawa Y."/>
            <person name="Mise K."/>
            <person name="Xu Z."/>
            <person name="Kuniyasu M."/>
            <person name="Ushijima N."/>
            <person name="Kawano K."/>
            <person name="Kobayashi E."/>
            <person name="Shiratori Y."/>
            <person name="Masuda Y."/>
            <person name="Senoo K."/>
        </authorList>
    </citation>
    <scope>NUCLEOTIDE SEQUENCE</scope>
    <source>
        <strain evidence="4">W786</strain>
    </source>
</reference>
<evidence type="ECO:0000313" key="4">
    <source>
        <dbReference type="EMBL" id="BDU78856.1"/>
    </source>
</evidence>
<dbReference type="NCBIfam" id="TIGR00377">
    <property type="entry name" value="ant_ant_sig"/>
    <property type="match status" value="1"/>
</dbReference>
<organism evidence="4 5">
    <name type="scientific">Mesoterricola sediminis</name>
    <dbReference type="NCBI Taxonomy" id="2927980"/>
    <lineage>
        <taxon>Bacteria</taxon>
        <taxon>Pseudomonadati</taxon>
        <taxon>Acidobacteriota</taxon>
        <taxon>Holophagae</taxon>
        <taxon>Holophagales</taxon>
        <taxon>Holophagaceae</taxon>
        <taxon>Mesoterricola</taxon>
    </lineage>
</organism>
<evidence type="ECO:0000259" key="3">
    <source>
        <dbReference type="PROSITE" id="PS50801"/>
    </source>
</evidence>
<dbReference type="GO" id="GO:0043856">
    <property type="term" value="F:anti-sigma factor antagonist activity"/>
    <property type="evidence" value="ECO:0007669"/>
    <property type="project" value="InterPro"/>
</dbReference>
<dbReference type="AlphaFoldDB" id="A0AA48H7N9"/>
<proteinExistence type="inferred from homology"/>
<evidence type="ECO:0000256" key="2">
    <source>
        <dbReference type="RuleBase" id="RU003749"/>
    </source>
</evidence>
<name>A0AA48H7N9_9BACT</name>
<dbReference type="Proteomes" id="UP001228113">
    <property type="component" value="Chromosome"/>
</dbReference>
<dbReference type="InterPro" id="IPR002645">
    <property type="entry name" value="STAS_dom"/>
</dbReference>
<accession>A0AA48H7N9</accession>
<dbReference type="CDD" id="cd07043">
    <property type="entry name" value="STAS_anti-anti-sigma_factors"/>
    <property type="match status" value="1"/>
</dbReference>
<comment type="similarity">
    <text evidence="1 2">Belongs to the anti-sigma-factor antagonist family.</text>
</comment>
<dbReference type="KEGG" id="msea:METESE_38140"/>
<dbReference type="PANTHER" id="PTHR33495:SF2">
    <property type="entry name" value="ANTI-SIGMA FACTOR ANTAGONIST TM_1081-RELATED"/>
    <property type="match status" value="1"/>
</dbReference>
<dbReference type="PANTHER" id="PTHR33495">
    <property type="entry name" value="ANTI-SIGMA FACTOR ANTAGONIST TM_1081-RELATED-RELATED"/>
    <property type="match status" value="1"/>
</dbReference>
<feature type="domain" description="STAS" evidence="3">
    <location>
        <begin position="2"/>
        <end position="112"/>
    </location>
</feature>
<dbReference type="SUPFAM" id="SSF52091">
    <property type="entry name" value="SpoIIaa-like"/>
    <property type="match status" value="1"/>
</dbReference>
<dbReference type="RefSeq" id="WP_243335185.1">
    <property type="nucleotide sequence ID" value="NZ_AP027081.1"/>
</dbReference>
<dbReference type="Gene3D" id="3.30.750.24">
    <property type="entry name" value="STAS domain"/>
    <property type="match status" value="1"/>
</dbReference>
<dbReference type="InterPro" id="IPR003658">
    <property type="entry name" value="Anti-sigma_ant"/>
</dbReference>
<dbReference type="EMBL" id="AP027081">
    <property type="protein sequence ID" value="BDU78856.1"/>
    <property type="molecule type" value="Genomic_DNA"/>
</dbReference>
<protein>
    <recommendedName>
        <fullName evidence="2">Anti-sigma factor antagonist</fullName>
    </recommendedName>
</protein>
<keyword evidence="5" id="KW-1185">Reference proteome</keyword>
<evidence type="ECO:0000256" key="1">
    <source>
        <dbReference type="ARBA" id="ARBA00009013"/>
    </source>
</evidence>